<name>A0ABU8WXT5_9BURK</name>
<comment type="caution">
    <text evidence="3">The sequence shown here is derived from an EMBL/GenBank/DDBJ whole genome shotgun (WGS) entry which is preliminary data.</text>
</comment>
<dbReference type="Gene3D" id="3.40.190.10">
    <property type="entry name" value="Periplasmic binding protein-like II"/>
    <property type="match status" value="1"/>
</dbReference>
<dbReference type="Pfam" id="PF03401">
    <property type="entry name" value="TctC"/>
    <property type="match status" value="1"/>
</dbReference>
<comment type="similarity">
    <text evidence="1">Belongs to the UPF0065 (bug) family.</text>
</comment>
<dbReference type="Proteomes" id="UP001385892">
    <property type="component" value="Unassembled WGS sequence"/>
</dbReference>
<dbReference type="CDD" id="cd07012">
    <property type="entry name" value="PBP2_Bug_TTT"/>
    <property type="match status" value="1"/>
</dbReference>
<dbReference type="EMBL" id="JBBKZT010000037">
    <property type="protein sequence ID" value="MEJ8852341.1"/>
    <property type="molecule type" value="Genomic_DNA"/>
</dbReference>
<dbReference type="SUPFAM" id="SSF53850">
    <property type="entry name" value="Periplasmic binding protein-like II"/>
    <property type="match status" value="1"/>
</dbReference>
<dbReference type="PANTHER" id="PTHR42928">
    <property type="entry name" value="TRICARBOXYLATE-BINDING PROTEIN"/>
    <property type="match status" value="1"/>
</dbReference>
<evidence type="ECO:0000313" key="4">
    <source>
        <dbReference type="Proteomes" id="UP001385892"/>
    </source>
</evidence>
<gene>
    <name evidence="3" type="ORF">WKW82_37355</name>
</gene>
<evidence type="ECO:0000256" key="2">
    <source>
        <dbReference type="SAM" id="SignalP"/>
    </source>
</evidence>
<feature type="chain" id="PRO_5045845453" evidence="2">
    <location>
        <begin position="27"/>
        <end position="326"/>
    </location>
</feature>
<organism evidence="3 4">
    <name type="scientific">Variovorax rhizosphaerae</name>
    <dbReference type="NCBI Taxonomy" id="1836200"/>
    <lineage>
        <taxon>Bacteria</taxon>
        <taxon>Pseudomonadati</taxon>
        <taxon>Pseudomonadota</taxon>
        <taxon>Betaproteobacteria</taxon>
        <taxon>Burkholderiales</taxon>
        <taxon>Comamonadaceae</taxon>
        <taxon>Variovorax</taxon>
    </lineage>
</organism>
<keyword evidence="2" id="KW-0732">Signal</keyword>
<reference evidence="3 4" key="1">
    <citation type="submission" date="2024-03" db="EMBL/GenBank/DDBJ databases">
        <title>Novel species of the genus Variovorax.</title>
        <authorList>
            <person name="Liu Q."/>
            <person name="Xin Y.-H."/>
        </authorList>
    </citation>
    <scope>NUCLEOTIDE SEQUENCE [LARGE SCALE GENOMIC DNA]</scope>
    <source>
        <strain evidence="3 4">KACC 18900</strain>
    </source>
</reference>
<dbReference type="PIRSF" id="PIRSF017082">
    <property type="entry name" value="YflP"/>
    <property type="match status" value="1"/>
</dbReference>
<dbReference type="RefSeq" id="WP_340348287.1">
    <property type="nucleotide sequence ID" value="NZ_JBBKZT010000037.1"/>
</dbReference>
<evidence type="ECO:0000256" key="1">
    <source>
        <dbReference type="ARBA" id="ARBA00006987"/>
    </source>
</evidence>
<dbReference type="InterPro" id="IPR042100">
    <property type="entry name" value="Bug_dom1"/>
</dbReference>
<accession>A0ABU8WXT5</accession>
<dbReference type="Gene3D" id="3.40.190.150">
    <property type="entry name" value="Bordetella uptake gene, domain 1"/>
    <property type="match status" value="1"/>
</dbReference>
<sequence length="326" mass="34706">MSLSSTARRCVFAVAAALALSSAALAQSFPTKTVSLMVPYPAGGASDFLARQIQTEYQKQLGQPIIVENLGGVSGALGTQKVLNAPADGHSQVLVTPIEAMLAPFSMAAVKYKPEDLKLATLIANTPIVLIARKDIPANSIEELIVWAKGRTVSYGSVGPGSLYHLLGEKLSAKTGMEMLHVPYKGGSQLITDVAGGQLDVAFFALAGPVPGMLKDNRVRAIGVTTIQPLPAWPDLKPLAQSKQLTDFVFDIWAGIAVPRSTPDAVTQRINQAVVEVLKIPAVRRNVEESGATVAKPMSSQQLDDYYAAATAEYRQLFKSIKLQPQ</sequence>
<protein>
    <submittedName>
        <fullName evidence="3">Tripartite tricarboxylate transporter substrate binding protein</fullName>
    </submittedName>
</protein>
<keyword evidence="4" id="KW-1185">Reference proteome</keyword>
<feature type="signal peptide" evidence="2">
    <location>
        <begin position="1"/>
        <end position="26"/>
    </location>
</feature>
<dbReference type="PANTHER" id="PTHR42928:SF5">
    <property type="entry name" value="BLR1237 PROTEIN"/>
    <property type="match status" value="1"/>
</dbReference>
<proteinExistence type="inferred from homology"/>
<evidence type="ECO:0000313" key="3">
    <source>
        <dbReference type="EMBL" id="MEJ8852341.1"/>
    </source>
</evidence>
<dbReference type="InterPro" id="IPR005064">
    <property type="entry name" value="BUG"/>
</dbReference>